<accession>A0AA89QQ08</accession>
<feature type="region of interest" description="Disordered" evidence="1">
    <location>
        <begin position="316"/>
        <end position="359"/>
    </location>
</feature>
<dbReference type="EMBL" id="JACHLX010000002">
    <property type="protein sequence ID" value="MBB5816871.1"/>
    <property type="molecule type" value="Genomic_DNA"/>
</dbReference>
<protein>
    <submittedName>
        <fullName evidence="2">Uncharacterized protein</fullName>
    </submittedName>
</protein>
<evidence type="ECO:0000256" key="1">
    <source>
        <dbReference type="SAM" id="MobiDB-lite"/>
    </source>
</evidence>
<dbReference type="AlphaFoldDB" id="A0AA89QQ08"/>
<evidence type="ECO:0000313" key="4">
    <source>
        <dbReference type="Proteomes" id="UP000579531"/>
    </source>
</evidence>
<proteinExistence type="predicted"/>
<dbReference type="Proteomes" id="UP000579531">
    <property type="component" value="Unassembled WGS sequence"/>
</dbReference>
<organism evidence="2 4">
    <name type="scientific">Streptomyces collinus</name>
    <dbReference type="NCBI Taxonomy" id="42684"/>
    <lineage>
        <taxon>Bacteria</taxon>
        <taxon>Bacillati</taxon>
        <taxon>Actinomycetota</taxon>
        <taxon>Actinomycetes</taxon>
        <taxon>Kitasatosporales</taxon>
        <taxon>Streptomycetaceae</taxon>
        <taxon>Streptomyces</taxon>
    </lineage>
</organism>
<sequence>MRGKVKLSELTLSGDQLADQCLQAGLGIPAGMGGAPVPSRDVVHCGGVRHGRGTGRFRPGGGCGSQSRPCCYWVCAGARSAARAASWSGARCRLWTSAVFSGRETGTEMVRSPQPGLDEGLVDTEVAGGDLRQQVRSVLAQFAQAGRRVVAAGRESCLLDTVVAAASPAGRAAQALGQVLVDQVEQAGVVADQTADEVFAGAESFERRGGVKARTPENFWTKVPCPAGARPASWTLPRTSHGPMLAVAGGHQISLWNGTSAWATLEASARSTRLQPSPHQADAPCSPQAAAPAYCSRVWPSGAVSRKGLQETGCDAFSASRAETENSVAGSAYPRRSWGHARSTRSGRHRRCRFRGRPA</sequence>
<evidence type="ECO:0000313" key="3">
    <source>
        <dbReference type="EMBL" id="MBB5816871.1"/>
    </source>
</evidence>
<feature type="compositionally biased region" description="Basic residues" evidence="1">
    <location>
        <begin position="337"/>
        <end position="359"/>
    </location>
</feature>
<name>A0AA89QQ08_STRCU</name>
<gene>
    <name evidence="2" type="ORF">HNR72_007372</name>
    <name evidence="3" type="ORF">HNR72_007993</name>
</gene>
<evidence type="ECO:0000313" key="2">
    <source>
        <dbReference type="EMBL" id="MBB5816344.1"/>
    </source>
</evidence>
<keyword evidence="4" id="KW-1185">Reference proteome</keyword>
<comment type="caution">
    <text evidence="2">The sequence shown here is derived from an EMBL/GenBank/DDBJ whole genome shotgun (WGS) entry which is preliminary data.</text>
</comment>
<dbReference type="EMBL" id="JACHLX010000001">
    <property type="protein sequence ID" value="MBB5816344.1"/>
    <property type="molecule type" value="Genomic_DNA"/>
</dbReference>
<reference evidence="2 4" key="1">
    <citation type="submission" date="2020-08" db="EMBL/GenBank/DDBJ databases">
        <title>Sequencing the genomes of 1000 actinobacteria strains.</title>
        <authorList>
            <person name="Klenk H.-P."/>
        </authorList>
    </citation>
    <scope>NUCLEOTIDE SEQUENCE [LARGE SCALE GENOMIC DNA]</scope>
    <source>
        <strain evidence="2 4">DSM 40129</strain>
    </source>
</reference>